<feature type="signal peptide" evidence="3">
    <location>
        <begin position="1"/>
        <end position="21"/>
    </location>
</feature>
<evidence type="ECO:0000256" key="1">
    <source>
        <dbReference type="SAM" id="Coils"/>
    </source>
</evidence>
<gene>
    <name evidence="5" type="ORF">I0C86_41590</name>
</gene>
<dbReference type="Pfam" id="PF01145">
    <property type="entry name" value="Band_7"/>
    <property type="match status" value="1"/>
</dbReference>
<evidence type="ECO:0000313" key="5">
    <source>
        <dbReference type="EMBL" id="MBF9135347.1"/>
    </source>
</evidence>
<feature type="chain" id="PRO_5045637077" evidence="3">
    <location>
        <begin position="22"/>
        <end position="286"/>
    </location>
</feature>
<evidence type="ECO:0000256" key="2">
    <source>
        <dbReference type="SAM" id="Phobius"/>
    </source>
</evidence>
<name>A0ABS0HA43_9ACTN</name>
<feature type="transmembrane region" description="Helical" evidence="2">
    <location>
        <begin position="31"/>
        <end position="48"/>
    </location>
</feature>
<keyword evidence="2" id="KW-1133">Transmembrane helix</keyword>
<keyword evidence="6" id="KW-1185">Reference proteome</keyword>
<proteinExistence type="predicted"/>
<reference evidence="5 6" key="1">
    <citation type="submission" date="2020-11" db="EMBL/GenBank/DDBJ databases">
        <title>A novel isolate from a Black sea contaminated sediment with potential to produce alkanes: Plantactinospora alkalitolerans sp. nov.</title>
        <authorList>
            <person name="Carro L."/>
            <person name="Veyisoglu A."/>
            <person name="Guven K."/>
            <person name="Schumann P."/>
            <person name="Klenk H.-P."/>
            <person name="Sahin N."/>
        </authorList>
    </citation>
    <scope>NUCLEOTIDE SEQUENCE [LARGE SCALE GENOMIC DNA]</scope>
    <source>
        <strain evidence="5 6">S1510</strain>
    </source>
</reference>
<dbReference type="Proteomes" id="UP000638560">
    <property type="component" value="Unassembled WGS sequence"/>
</dbReference>
<feature type="coiled-coil region" evidence="1">
    <location>
        <begin position="215"/>
        <end position="252"/>
    </location>
</feature>
<evidence type="ECO:0000259" key="4">
    <source>
        <dbReference type="Pfam" id="PF01145"/>
    </source>
</evidence>
<keyword evidence="2" id="KW-0812">Transmembrane</keyword>
<dbReference type="InterPro" id="IPR001107">
    <property type="entry name" value="Band_7"/>
</dbReference>
<keyword evidence="1" id="KW-0175">Coiled coil</keyword>
<comment type="caution">
    <text evidence="5">The sequence shown here is derived from an EMBL/GenBank/DDBJ whole genome shotgun (WGS) entry which is preliminary data.</text>
</comment>
<protein>
    <submittedName>
        <fullName evidence="5">Stomatin</fullName>
    </submittedName>
</protein>
<feature type="domain" description="Band 7" evidence="4">
    <location>
        <begin position="54"/>
        <end position="243"/>
    </location>
</feature>
<keyword evidence="2" id="KW-0472">Membrane</keyword>
<evidence type="ECO:0000313" key="6">
    <source>
        <dbReference type="Proteomes" id="UP000638560"/>
    </source>
</evidence>
<dbReference type="RefSeq" id="WP_196206800.1">
    <property type="nucleotide sequence ID" value="NZ_JADPUN010000422.1"/>
</dbReference>
<keyword evidence="3" id="KW-0732">Signal</keyword>
<organism evidence="5 6">
    <name type="scientific">Plantactinospora alkalitolerans</name>
    <dbReference type="NCBI Taxonomy" id="2789879"/>
    <lineage>
        <taxon>Bacteria</taxon>
        <taxon>Bacillati</taxon>
        <taxon>Actinomycetota</taxon>
        <taxon>Actinomycetes</taxon>
        <taxon>Micromonosporales</taxon>
        <taxon>Micromonosporaceae</taxon>
        <taxon>Plantactinospora</taxon>
    </lineage>
</organism>
<sequence>MPALFVAALVLFALAVVAALAAAVSRDHRAGAAGGAVVAAFLGMLFTVSASANTVPTRNVGIVTAFNKPTGEVTGAGLKWVAPWKKVEDWDASRQTFDHKSQKTCVQVRIVGLQGACVEVQIEYQTHSAKAPEQWASYKRDFGLFMNRRVEPNLTGALNDIFAAHDPLSNVDATTGVVKPVDTAALVEPLKANIANRTGEDIQILGVVFGFVHYAEKTQQQIEAFQQKVLEAKNLEQDRKNAELQRQVSAKNAQVNPTVRCLEIAAQHGKEPGFCLGGGNPVQTQK</sequence>
<accession>A0ABS0HA43</accession>
<dbReference type="EMBL" id="JADPUN010000422">
    <property type="protein sequence ID" value="MBF9135347.1"/>
    <property type="molecule type" value="Genomic_DNA"/>
</dbReference>
<evidence type="ECO:0000256" key="3">
    <source>
        <dbReference type="SAM" id="SignalP"/>
    </source>
</evidence>